<dbReference type="PROSITE" id="PS50878">
    <property type="entry name" value="RT_POL"/>
    <property type="match status" value="1"/>
</dbReference>
<dbReference type="AlphaFoldDB" id="A0AAW2WDM0"/>
<evidence type="ECO:0000256" key="1">
    <source>
        <dbReference type="SAM" id="SignalP"/>
    </source>
</evidence>
<feature type="domain" description="Reverse transcriptase" evidence="2">
    <location>
        <begin position="1"/>
        <end position="152"/>
    </location>
</feature>
<proteinExistence type="predicted"/>
<gene>
    <name evidence="3" type="ORF">Slati_2466900</name>
</gene>
<reference evidence="3" key="2">
    <citation type="journal article" date="2024" name="Plant">
        <title>Genomic evolution and insights into agronomic trait innovations of Sesamum species.</title>
        <authorList>
            <person name="Miao H."/>
            <person name="Wang L."/>
            <person name="Qu L."/>
            <person name="Liu H."/>
            <person name="Sun Y."/>
            <person name="Le M."/>
            <person name="Wang Q."/>
            <person name="Wei S."/>
            <person name="Zheng Y."/>
            <person name="Lin W."/>
            <person name="Duan Y."/>
            <person name="Cao H."/>
            <person name="Xiong S."/>
            <person name="Wang X."/>
            <person name="Wei L."/>
            <person name="Li C."/>
            <person name="Ma Q."/>
            <person name="Ju M."/>
            <person name="Zhao R."/>
            <person name="Li G."/>
            <person name="Mu C."/>
            <person name="Tian Q."/>
            <person name="Mei H."/>
            <person name="Zhang T."/>
            <person name="Gao T."/>
            <person name="Zhang H."/>
        </authorList>
    </citation>
    <scope>NUCLEOTIDE SEQUENCE</scope>
    <source>
        <strain evidence="3">KEN1</strain>
    </source>
</reference>
<accession>A0AAW2WDM0</accession>
<feature type="chain" id="PRO_5043923951" description="Reverse transcriptase domain-containing protein" evidence="1">
    <location>
        <begin position="19"/>
        <end position="218"/>
    </location>
</feature>
<sequence>MSPYLFVLVMEVLTLLLRQIIDQDGGFSYHWKCGAMQLCQLGFADDLLLFSKADTSSVHIFKRALAAFADLSGLRANLHKSHLILSRSIASRFSRKLMAVLEVGMEFVSFTGRVQLIKSILSDLQGSTDVGYAKVSWQQLTAPPFGWIVFSIIGFGISLFGRSVIGLDHGGGGNWFACGIGFDRLFVIRLGNVLPSLYGMTRSPYSSVPLGTTAHVYT</sequence>
<feature type="signal peptide" evidence="1">
    <location>
        <begin position="1"/>
        <end position="18"/>
    </location>
</feature>
<name>A0AAW2WDM0_9LAMI</name>
<evidence type="ECO:0000259" key="2">
    <source>
        <dbReference type="PROSITE" id="PS50878"/>
    </source>
</evidence>
<keyword evidence="1" id="KW-0732">Signal</keyword>
<dbReference type="EMBL" id="JACGWN010000008">
    <property type="protein sequence ID" value="KAL0439839.1"/>
    <property type="molecule type" value="Genomic_DNA"/>
</dbReference>
<dbReference type="InterPro" id="IPR000477">
    <property type="entry name" value="RT_dom"/>
</dbReference>
<reference evidence="3" key="1">
    <citation type="submission" date="2020-06" db="EMBL/GenBank/DDBJ databases">
        <authorList>
            <person name="Li T."/>
            <person name="Hu X."/>
            <person name="Zhang T."/>
            <person name="Song X."/>
            <person name="Zhang H."/>
            <person name="Dai N."/>
            <person name="Sheng W."/>
            <person name="Hou X."/>
            <person name="Wei L."/>
        </authorList>
    </citation>
    <scope>NUCLEOTIDE SEQUENCE</scope>
    <source>
        <strain evidence="3">KEN1</strain>
        <tissue evidence="3">Leaf</tissue>
    </source>
</reference>
<protein>
    <recommendedName>
        <fullName evidence="2">Reverse transcriptase domain-containing protein</fullName>
    </recommendedName>
</protein>
<evidence type="ECO:0000313" key="3">
    <source>
        <dbReference type="EMBL" id="KAL0439839.1"/>
    </source>
</evidence>
<organism evidence="3">
    <name type="scientific">Sesamum latifolium</name>
    <dbReference type="NCBI Taxonomy" id="2727402"/>
    <lineage>
        <taxon>Eukaryota</taxon>
        <taxon>Viridiplantae</taxon>
        <taxon>Streptophyta</taxon>
        <taxon>Embryophyta</taxon>
        <taxon>Tracheophyta</taxon>
        <taxon>Spermatophyta</taxon>
        <taxon>Magnoliopsida</taxon>
        <taxon>eudicotyledons</taxon>
        <taxon>Gunneridae</taxon>
        <taxon>Pentapetalae</taxon>
        <taxon>asterids</taxon>
        <taxon>lamiids</taxon>
        <taxon>Lamiales</taxon>
        <taxon>Pedaliaceae</taxon>
        <taxon>Sesamum</taxon>
    </lineage>
</organism>
<comment type="caution">
    <text evidence="3">The sequence shown here is derived from an EMBL/GenBank/DDBJ whole genome shotgun (WGS) entry which is preliminary data.</text>
</comment>